<feature type="domain" description="HTH araC/xylS-type" evidence="5">
    <location>
        <begin position="207"/>
        <end position="305"/>
    </location>
</feature>
<dbReference type="AlphaFoldDB" id="A0A543CPS6"/>
<proteinExistence type="predicted"/>
<dbReference type="PRINTS" id="PR00032">
    <property type="entry name" value="HTHARAC"/>
</dbReference>
<dbReference type="PANTHER" id="PTHR46796">
    <property type="entry name" value="HTH-TYPE TRANSCRIPTIONAL ACTIVATOR RHAS-RELATED"/>
    <property type="match status" value="1"/>
</dbReference>
<evidence type="ECO:0000313" key="7">
    <source>
        <dbReference type="Proteomes" id="UP000316096"/>
    </source>
</evidence>
<dbReference type="EMBL" id="VFOZ01000001">
    <property type="protein sequence ID" value="TQL99106.1"/>
    <property type="molecule type" value="Genomic_DNA"/>
</dbReference>
<dbReference type="PROSITE" id="PS00041">
    <property type="entry name" value="HTH_ARAC_FAMILY_1"/>
    <property type="match status" value="1"/>
</dbReference>
<dbReference type="Pfam" id="PF02311">
    <property type="entry name" value="AraC_binding"/>
    <property type="match status" value="1"/>
</dbReference>
<evidence type="ECO:0000256" key="2">
    <source>
        <dbReference type="ARBA" id="ARBA00023125"/>
    </source>
</evidence>
<evidence type="ECO:0000259" key="5">
    <source>
        <dbReference type="PROSITE" id="PS01124"/>
    </source>
</evidence>
<evidence type="ECO:0000313" key="6">
    <source>
        <dbReference type="EMBL" id="TQL99106.1"/>
    </source>
</evidence>
<keyword evidence="1" id="KW-0805">Transcription regulation</keyword>
<name>A0A543CPS6_9ACTN</name>
<dbReference type="SUPFAM" id="SSF46689">
    <property type="entry name" value="Homeodomain-like"/>
    <property type="match status" value="2"/>
</dbReference>
<dbReference type="Gene3D" id="2.60.120.280">
    <property type="entry name" value="Regulatory protein AraC"/>
    <property type="match status" value="1"/>
</dbReference>
<dbReference type="InterPro" id="IPR009057">
    <property type="entry name" value="Homeodomain-like_sf"/>
</dbReference>
<protein>
    <submittedName>
        <fullName evidence="6">AraC-like DNA-binding protein</fullName>
    </submittedName>
</protein>
<evidence type="ECO:0000256" key="1">
    <source>
        <dbReference type="ARBA" id="ARBA00023015"/>
    </source>
</evidence>
<dbReference type="InterPro" id="IPR003313">
    <property type="entry name" value="AraC-bd"/>
</dbReference>
<reference evidence="6 7" key="1">
    <citation type="submission" date="2019-06" db="EMBL/GenBank/DDBJ databases">
        <title>Sequencing the genomes of 1000 actinobacteria strains.</title>
        <authorList>
            <person name="Klenk H.-P."/>
        </authorList>
    </citation>
    <scope>NUCLEOTIDE SEQUENCE [LARGE SCALE GENOMIC DNA]</scope>
    <source>
        <strain evidence="6 7">DSM 102200</strain>
    </source>
</reference>
<dbReference type="GO" id="GO:0003700">
    <property type="term" value="F:DNA-binding transcription factor activity"/>
    <property type="evidence" value="ECO:0007669"/>
    <property type="project" value="InterPro"/>
</dbReference>
<sequence>MCEGTVSLDETTIGREHDAMPRIEGFAGERINVLARPLMREALGLPVTSRLLVTDCGYFPAAADHLRSRTEGSPQAIVIVCADGAGWCRLPSGRYDVETGQALVIPAGVPHSYGAAGDLPWTIWWLHLGGADVAELVGAVLAGTERPVVRVGDLYQAVSLVEDALGRMERDDSVRSRQAAAGSAWHLLALLAADRTGAPASRSDAIQQAQQYLREHLATRISVAELAALAQLSPSHFAALFRRATGTGVLQYQTRLRMSRARELLDTTDQPIAEIARALGYADPFYFSRQFRSVHGVSPSDYRVQHKG</sequence>
<dbReference type="PANTHER" id="PTHR46796:SF7">
    <property type="entry name" value="ARAC FAMILY TRANSCRIPTIONAL REGULATOR"/>
    <property type="match status" value="1"/>
</dbReference>
<keyword evidence="3" id="KW-0010">Activator</keyword>
<organism evidence="6 7">
    <name type="scientific">Actinoallomurus bryophytorum</name>
    <dbReference type="NCBI Taxonomy" id="1490222"/>
    <lineage>
        <taxon>Bacteria</taxon>
        <taxon>Bacillati</taxon>
        <taxon>Actinomycetota</taxon>
        <taxon>Actinomycetes</taxon>
        <taxon>Streptosporangiales</taxon>
        <taxon>Thermomonosporaceae</taxon>
        <taxon>Actinoallomurus</taxon>
    </lineage>
</organism>
<comment type="caution">
    <text evidence="6">The sequence shown here is derived from an EMBL/GenBank/DDBJ whole genome shotgun (WGS) entry which is preliminary data.</text>
</comment>
<keyword evidence="7" id="KW-1185">Reference proteome</keyword>
<dbReference type="SMART" id="SM00342">
    <property type="entry name" value="HTH_ARAC"/>
    <property type="match status" value="1"/>
</dbReference>
<dbReference type="InterPro" id="IPR020449">
    <property type="entry name" value="Tscrpt_reg_AraC-type_HTH"/>
</dbReference>
<dbReference type="InterPro" id="IPR018060">
    <property type="entry name" value="HTH_AraC"/>
</dbReference>
<keyword evidence="2 6" id="KW-0238">DNA-binding</keyword>
<dbReference type="InterPro" id="IPR018062">
    <property type="entry name" value="HTH_AraC-typ_CS"/>
</dbReference>
<dbReference type="SUPFAM" id="SSF51215">
    <property type="entry name" value="Regulatory protein AraC"/>
    <property type="match status" value="1"/>
</dbReference>
<accession>A0A543CPS6</accession>
<keyword evidence="4" id="KW-0804">Transcription</keyword>
<dbReference type="InterPro" id="IPR050204">
    <property type="entry name" value="AraC_XylS_family_regulators"/>
</dbReference>
<evidence type="ECO:0000256" key="4">
    <source>
        <dbReference type="ARBA" id="ARBA00023163"/>
    </source>
</evidence>
<dbReference type="GO" id="GO:0043565">
    <property type="term" value="F:sequence-specific DNA binding"/>
    <property type="evidence" value="ECO:0007669"/>
    <property type="project" value="InterPro"/>
</dbReference>
<dbReference type="InterPro" id="IPR037923">
    <property type="entry name" value="HTH-like"/>
</dbReference>
<dbReference type="PROSITE" id="PS01124">
    <property type="entry name" value="HTH_ARAC_FAMILY_2"/>
    <property type="match status" value="1"/>
</dbReference>
<dbReference type="Pfam" id="PF12833">
    <property type="entry name" value="HTH_18"/>
    <property type="match status" value="1"/>
</dbReference>
<evidence type="ECO:0000256" key="3">
    <source>
        <dbReference type="ARBA" id="ARBA00023159"/>
    </source>
</evidence>
<gene>
    <name evidence="6" type="ORF">FB559_4762</name>
</gene>
<dbReference type="CDD" id="cd06986">
    <property type="entry name" value="cupin_MmsR-like_N"/>
    <property type="match status" value="1"/>
</dbReference>
<dbReference type="Gene3D" id="1.10.10.60">
    <property type="entry name" value="Homeodomain-like"/>
    <property type="match status" value="2"/>
</dbReference>
<dbReference type="Proteomes" id="UP000316096">
    <property type="component" value="Unassembled WGS sequence"/>
</dbReference>